<feature type="compositionally biased region" description="Basic and acidic residues" evidence="1">
    <location>
        <begin position="433"/>
        <end position="447"/>
    </location>
</feature>
<dbReference type="STRING" id="341454.A0A4S2N2E0"/>
<reference evidence="3 4" key="1">
    <citation type="submission" date="2019-04" db="EMBL/GenBank/DDBJ databases">
        <title>Comparative genomics and transcriptomics to analyze fruiting body development in filamentous ascomycetes.</title>
        <authorList>
            <consortium name="DOE Joint Genome Institute"/>
            <person name="Lutkenhaus R."/>
            <person name="Traeger S."/>
            <person name="Breuer J."/>
            <person name="Kuo A."/>
            <person name="Lipzen A."/>
            <person name="Pangilinan J."/>
            <person name="Dilworth D."/>
            <person name="Sandor L."/>
            <person name="Poggeler S."/>
            <person name="Barry K."/>
            <person name="Grigoriev I.V."/>
            <person name="Nowrousian M."/>
        </authorList>
    </citation>
    <scope>NUCLEOTIDE SEQUENCE [LARGE SCALE GENOMIC DNA]</scope>
    <source>
        <strain evidence="3 4">CBS 389.68</strain>
    </source>
</reference>
<evidence type="ECO:0000313" key="4">
    <source>
        <dbReference type="Proteomes" id="UP000298138"/>
    </source>
</evidence>
<feature type="transmembrane region" description="Helical" evidence="2">
    <location>
        <begin position="126"/>
        <end position="146"/>
    </location>
</feature>
<dbReference type="PANTHER" id="PTHR22761:SF18">
    <property type="entry name" value="SORTING PROTEIN SNF7 FAMILY PROTEIN, PUTATIVE (AFU_ORTHOLOGUE AFUA_2G16692)-RELATED"/>
    <property type="match status" value="1"/>
</dbReference>
<dbReference type="Proteomes" id="UP000298138">
    <property type="component" value="Unassembled WGS sequence"/>
</dbReference>
<evidence type="ECO:0008006" key="5">
    <source>
        <dbReference type="Google" id="ProtNLM"/>
    </source>
</evidence>
<dbReference type="GO" id="GO:0006900">
    <property type="term" value="P:vesicle budding from membrane"/>
    <property type="evidence" value="ECO:0007669"/>
    <property type="project" value="TreeGrafter"/>
</dbReference>
<dbReference type="Gene3D" id="6.10.140.1230">
    <property type="match status" value="1"/>
</dbReference>
<dbReference type="AlphaFoldDB" id="A0A4S2N2E0"/>
<evidence type="ECO:0000313" key="3">
    <source>
        <dbReference type="EMBL" id="TGZ83342.1"/>
    </source>
</evidence>
<dbReference type="GO" id="GO:0032511">
    <property type="term" value="P:late endosome to vacuole transport via multivesicular body sorting pathway"/>
    <property type="evidence" value="ECO:0007669"/>
    <property type="project" value="TreeGrafter"/>
</dbReference>
<dbReference type="FunCoup" id="A0A4S2N2E0">
    <property type="interactions" value="72"/>
</dbReference>
<protein>
    <recommendedName>
        <fullName evidence="5">Snf7-domain-containing protein</fullName>
    </recommendedName>
</protein>
<keyword evidence="2" id="KW-0472">Membrane</keyword>
<dbReference type="GO" id="GO:0005771">
    <property type="term" value="C:multivesicular body"/>
    <property type="evidence" value="ECO:0007669"/>
    <property type="project" value="TreeGrafter"/>
</dbReference>
<feature type="compositionally biased region" description="Basic and acidic residues" evidence="1">
    <location>
        <begin position="415"/>
        <end position="425"/>
    </location>
</feature>
<keyword evidence="4" id="KW-1185">Reference proteome</keyword>
<keyword evidence="2" id="KW-1133">Transmembrane helix</keyword>
<gene>
    <name evidence="3" type="ORF">EX30DRAFT_394562</name>
</gene>
<dbReference type="Pfam" id="PF03357">
    <property type="entry name" value="Snf7"/>
    <property type="match status" value="1"/>
</dbReference>
<evidence type="ECO:0000256" key="1">
    <source>
        <dbReference type="SAM" id="MobiDB-lite"/>
    </source>
</evidence>
<keyword evidence="2" id="KW-0812">Transmembrane</keyword>
<dbReference type="GO" id="GO:0000815">
    <property type="term" value="C:ESCRT III complex"/>
    <property type="evidence" value="ECO:0007669"/>
    <property type="project" value="TreeGrafter"/>
</dbReference>
<sequence length="447" mass="49554">MAPDNTNDTNPLLSFILSLPDFRKPRLPSLYSDFRHLQTTNPNGYHANLTAWHTALTLATAAGLTSPASSPSTFILDSTPSLLNSLSLPEWGRPLGLGIVIDEAVKKRDMWELETFLRRRESVRTWSYMGAVVGWGLGVMGFGAAAGRKVVEGRFVVVGNVEEAAKKVVEMVAPRTTRAERVFTVELFKRELTPDMSSLDLQVLLKFLSRDLGAAAYDGATIKFPLPHEPLTPITTQDTSLAQLRTLLTTLRTRTTDLTTTITTLTNKTRAAVSTHNTLLAKSALRSRKLAETALETTLSSLSQLEAVMASIEQATDNLELVGMLEKSSGVLESLNREIGGTERVDGVMDRLREEMDVVDEVRGVLDEGAGVVDEGEVEDEIEEMLRVEREKERERREGVEVEMPVPVQTEEDERLANRLKELKLENGGNATSERERKRREEEQVPA</sequence>
<accession>A0A4S2N2E0</accession>
<evidence type="ECO:0000256" key="2">
    <source>
        <dbReference type="SAM" id="Phobius"/>
    </source>
</evidence>
<dbReference type="PANTHER" id="PTHR22761">
    <property type="entry name" value="CHARGED MULTIVESICULAR BODY PROTEIN"/>
    <property type="match status" value="1"/>
</dbReference>
<dbReference type="OrthoDB" id="10250120at2759"/>
<feature type="region of interest" description="Disordered" evidence="1">
    <location>
        <begin position="390"/>
        <end position="447"/>
    </location>
</feature>
<dbReference type="InParanoid" id="A0A4S2N2E0"/>
<dbReference type="GO" id="GO:0009898">
    <property type="term" value="C:cytoplasmic side of plasma membrane"/>
    <property type="evidence" value="ECO:0007669"/>
    <property type="project" value="TreeGrafter"/>
</dbReference>
<dbReference type="EMBL" id="ML220114">
    <property type="protein sequence ID" value="TGZ83342.1"/>
    <property type="molecule type" value="Genomic_DNA"/>
</dbReference>
<organism evidence="3 4">
    <name type="scientific">Ascodesmis nigricans</name>
    <dbReference type="NCBI Taxonomy" id="341454"/>
    <lineage>
        <taxon>Eukaryota</taxon>
        <taxon>Fungi</taxon>
        <taxon>Dikarya</taxon>
        <taxon>Ascomycota</taxon>
        <taxon>Pezizomycotina</taxon>
        <taxon>Pezizomycetes</taxon>
        <taxon>Pezizales</taxon>
        <taxon>Ascodesmidaceae</taxon>
        <taxon>Ascodesmis</taxon>
    </lineage>
</organism>
<name>A0A4S2N2E0_9PEZI</name>
<feature type="compositionally biased region" description="Basic and acidic residues" evidence="1">
    <location>
        <begin position="390"/>
        <end position="400"/>
    </location>
</feature>
<proteinExistence type="predicted"/>
<dbReference type="InterPro" id="IPR005024">
    <property type="entry name" value="Snf7_fam"/>
</dbReference>